<evidence type="ECO:0000313" key="3">
    <source>
        <dbReference type="Proteomes" id="UP000268033"/>
    </source>
</evidence>
<evidence type="ECO:0000256" key="1">
    <source>
        <dbReference type="SAM" id="MobiDB-lite"/>
    </source>
</evidence>
<sequence length="304" mass="33348">MIQSPTSTQSINPYSYVMNNPLAGTDPTGYCSTGTNVKGHDAAGCQVAYINSDGKDPQGKKKGPVSNGASPKPSSLTQLPKQTSEIGGQKQVAEKGSAAKFGEGGESDPKLRSPVSDSDWSVIQEKLNRHIGEAKSTVEALSSPESDGYSRLAFMYGYGRDDFGEAAKDLIEQFRGAITFMNGLLDNRSYFYRYKVADNAGDYGESTSQGIGLSDAFFRHSEHYNIGYTVLHEVGHKIGLNHDQNGFSNFGVNRQNLVQLSRIGREGDGTYPYWRSQNVSRDVLKRNVYQFVNAIKGDDYTFKR</sequence>
<dbReference type="AlphaFoldDB" id="A0A3N1PNL9"/>
<feature type="region of interest" description="Disordered" evidence="1">
    <location>
        <begin position="50"/>
        <end position="118"/>
    </location>
</feature>
<evidence type="ECO:0008006" key="4">
    <source>
        <dbReference type="Google" id="ProtNLM"/>
    </source>
</evidence>
<dbReference type="Proteomes" id="UP000268033">
    <property type="component" value="Unassembled WGS sequence"/>
</dbReference>
<dbReference type="EMBL" id="RJUL01000003">
    <property type="protein sequence ID" value="ROQ28721.1"/>
    <property type="molecule type" value="Genomic_DNA"/>
</dbReference>
<name>A0A3N1PNL9_9GAMM</name>
<accession>A0A3N1PNL9</accession>
<organism evidence="2 3">
    <name type="scientific">Gallaecimonas pentaromativorans</name>
    <dbReference type="NCBI Taxonomy" id="584787"/>
    <lineage>
        <taxon>Bacteria</taxon>
        <taxon>Pseudomonadati</taxon>
        <taxon>Pseudomonadota</taxon>
        <taxon>Gammaproteobacteria</taxon>
        <taxon>Enterobacterales</taxon>
        <taxon>Gallaecimonadaceae</taxon>
        <taxon>Gallaecimonas</taxon>
    </lineage>
</organism>
<keyword evidence="3" id="KW-1185">Reference proteome</keyword>
<feature type="compositionally biased region" description="Polar residues" evidence="1">
    <location>
        <begin position="67"/>
        <end position="86"/>
    </location>
</feature>
<gene>
    <name evidence="2" type="ORF">EDC28_103315</name>
</gene>
<evidence type="ECO:0000313" key="2">
    <source>
        <dbReference type="EMBL" id="ROQ28721.1"/>
    </source>
</evidence>
<protein>
    <recommendedName>
        <fullName evidence="4">RHS repeat-associated protein</fullName>
    </recommendedName>
</protein>
<reference evidence="2 3" key="1">
    <citation type="submission" date="2018-11" db="EMBL/GenBank/DDBJ databases">
        <title>Genomic Encyclopedia of Type Strains, Phase IV (KMG-IV): sequencing the most valuable type-strain genomes for metagenomic binning, comparative biology and taxonomic classification.</title>
        <authorList>
            <person name="Goeker M."/>
        </authorList>
    </citation>
    <scope>NUCLEOTIDE SEQUENCE [LARGE SCALE GENOMIC DNA]</scope>
    <source>
        <strain evidence="2 3">DSM 21945</strain>
    </source>
</reference>
<dbReference type="SUPFAM" id="SSF55486">
    <property type="entry name" value="Metalloproteases ('zincins'), catalytic domain"/>
    <property type="match status" value="1"/>
</dbReference>
<proteinExistence type="predicted"/>
<comment type="caution">
    <text evidence="2">The sequence shown here is derived from an EMBL/GenBank/DDBJ whole genome shotgun (WGS) entry which is preliminary data.</text>
</comment>